<name>A0A841AHA3_9MICO</name>
<feature type="domain" description="Glucose/Sorbosone dehydrogenase" evidence="1">
    <location>
        <begin position="76"/>
        <end position="383"/>
    </location>
</feature>
<evidence type="ECO:0000313" key="2">
    <source>
        <dbReference type="EMBL" id="MBB5841794.1"/>
    </source>
</evidence>
<dbReference type="Pfam" id="PF07995">
    <property type="entry name" value="GSDH"/>
    <property type="match status" value="1"/>
</dbReference>
<dbReference type="EMBL" id="JACHMJ010000001">
    <property type="protein sequence ID" value="MBB5841794.1"/>
    <property type="molecule type" value="Genomic_DNA"/>
</dbReference>
<keyword evidence="3" id="KW-1185">Reference proteome</keyword>
<dbReference type="RefSeq" id="WP_246376058.1">
    <property type="nucleotide sequence ID" value="NZ_JACHMJ010000001.1"/>
</dbReference>
<evidence type="ECO:0000313" key="3">
    <source>
        <dbReference type="Proteomes" id="UP000536685"/>
    </source>
</evidence>
<sequence>MPGRDWNMDSAGRNSTRHTTAARLSAILGVTALLAGCATQPAGEPAPVPTGTGTPTATAEPLALPSGDPVVIATGLTSPWSIARLASGSTLVSERDTALVKEITADGSVRVVGEVAGVVPGGEGGLLGLAVLGAESAGDGTSPSTRSGAGLWLYAYFTGADDNRIVRMPLGGEPGAYAIGAAEPILTGITKAGNHNGGRIAFGPDGMLYATTGDASVRDAAQDPDSLNGKVLRMTPAGAAPDDNPFTGTLVYSLGHRNPQGIAWDDSGQLWAAEFGQDTWDELNAIEAEANYGWPVVEGVASDPAFTNPVAQWGTDDASPSGLAFTRGAFYLAALKGQRLWSVTTADGVATQPWFEGVYGRIRDVTPGPDGTLWMLTSNTDGRGSVQEGDDKLIEVPLGTVAPG</sequence>
<dbReference type="SUPFAM" id="SSF50952">
    <property type="entry name" value="Soluble quinoprotein glucose dehydrogenase"/>
    <property type="match status" value="1"/>
</dbReference>
<dbReference type="AlphaFoldDB" id="A0A841AHA3"/>
<comment type="caution">
    <text evidence="2">The sequence shown here is derived from an EMBL/GenBank/DDBJ whole genome shotgun (WGS) entry which is preliminary data.</text>
</comment>
<gene>
    <name evidence="2" type="ORF">HD599_000117</name>
</gene>
<dbReference type="InterPro" id="IPR012938">
    <property type="entry name" value="Glc/Sorbosone_DH"/>
</dbReference>
<dbReference type="Gene3D" id="2.120.10.30">
    <property type="entry name" value="TolB, C-terminal domain"/>
    <property type="match status" value="1"/>
</dbReference>
<dbReference type="InterPro" id="IPR011042">
    <property type="entry name" value="6-blade_b-propeller_TolB-like"/>
</dbReference>
<reference evidence="2 3" key="1">
    <citation type="submission" date="2020-08" db="EMBL/GenBank/DDBJ databases">
        <title>Sequencing the genomes of 1000 actinobacteria strains.</title>
        <authorList>
            <person name="Klenk H.-P."/>
        </authorList>
    </citation>
    <scope>NUCLEOTIDE SEQUENCE [LARGE SCALE GENOMIC DNA]</scope>
    <source>
        <strain evidence="2 3">DSM 105784</strain>
    </source>
</reference>
<proteinExistence type="predicted"/>
<dbReference type="PANTHER" id="PTHR19328">
    <property type="entry name" value="HEDGEHOG-INTERACTING PROTEIN"/>
    <property type="match status" value="1"/>
</dbReference>
<dbReference type="InterPro" id="IPR011041">
    <property type="entry name" value="Quinoprot_gluc/sorb_DH_b-prop"/>
</dbReference>
<protein>
    <submittedName>
        <fullName evidence="2">Glucose/arabinose dehydrogenase</fullName>
    </submittedName>
</protein>
<organism evidence="2 3">
    <name type="scientific">Conyzicola lurida</name>
    <dbReference type="NCBI Taxonomy" id="1172621"/>
    <lineage>
        <taxon>Bacteria</taxon>
        <taxon>Bacillati</taxon>
        <taxon>Actinomycetota</taxon>
        <taxon>Actinomycetes</taxon>
        <taxon>Micrococcales</taxon>
        <taxon>Microbacteriaceae</taxon>
        <taxon>Conyzicola</taxon>
    </lineage>
</organism>
<dbReference type="PANTHER" id="PTHR19328:SF13">
    <property type="entry name" value="HIPL1 PROTEIN"/>
    <property type="match status" value="1"/>
</dbReference>
<accession>A0A841AHA3</accession>
<dbReference type="Proteomes" id="UP000536685">
    <property type="component" value="Unassembled WGS sequence"/>
</dbReference>
<evidence type="ECO:0000259" key="1">
    <source>
        <dbReference type="Pfam" id="PF07995"/>
    </source>
</evidence>